<dbReference type="EMBL" id="QYYA01000003">
    <property type="protein sequence ID" value="RJG17347.1"/>
    <property type="molecule type" value="Genomic_DNA"/>
</dbReference>
<comment type="caution">
    <text evidence="1">The sequence shown here is derived from an EMBL/GenBank/DDBJ whole genome shotgun (WGS) entry which is preliminary data.</text>
</comment>
<sequence length="70" mass="7876">MTDRQLVSPCVSICALDEDDICVGCYRTGGEISIWGLLSDEEKREVFRRIELRMNGDAAPCVVRKKKDGQ</sequence>
<name>A0A418XX00_9GAMM</name>
<keyword evidence="2" id="KW-1185">Reference proteome</keyword>
<proteinExistence type="predicted"/>
<evidence type="ECO:0000313" key="2">
    <source>
        <dbReference type="Proteomes" id="UP000283734"/>
    </source>
</evidence>
<dbReference type="InterPro" id="IPR010710">
    <property type="entry name" value="DUF1289"/>
</dbReference>
<evidence type="ECO:0000313" key="1">
    <source>
        <dbReference type="EMBL" id="RJG17347.1"/>
    </source>
</evidence>
<dbReference type="Pfam" id="PF06945">
    <property type="entry name" value="DUF1289"/>
    <property type="match status" value="1"/>
</dbReference>
<organism evidence="1 2">
    <name type="scientific">Alcanivorax profundi</name>
    <dbReference type="NCBI Taxonomy" id="2338368"/>
    <lineage>
        <taxon>Bacteria</taxon>
        <taxon>Pseudomonadati</taxon>
        <taxon>Pseudomonadota</taxon>
        <taxon>Gammaproteobacteria</taxon>
        <taxon>Oceanospirillales</taxon>
        <taxon>Alcanivoracaceae</taxon>
        <taxon>Alcanivorax</taxon>
    </lineage>
</organism>
<dbReference type="AlphaFoldDB" id="A0A418XX00"/>
<dbReference type="Proteomes" id="UP000283734">
    <property type="component" value="Unassembled WGS sequence"/>
</dbReference>
<dbReference type="RefSeq" id="WP_022985221.1">
    <property type="nucleotide sequence ID" value="NZ_QYYA01000003.1"/>
</dbReference>
<reference evidence="1 2" key="1">
    <citation type="submission" date="2018-09" db="EMBL/GenBank/DDBJ databases">
        <title>Alcanivorax profundi sp. nov., isolated from 1000 m-depth seawater of the Mariana Trench.</title>
        <authorList>
            <person name="Liu J."/>
        </authorList>
    </citation>
    <scope>NUCLEOTIDE SEQUENCE [LARGE SCALE GENOMIC DNA]</scope>
    <source>
        <strain evidence="1 2">MTEO17</strain>
    </source>
</reference>
<accession>A0A418XX00</accession>
<dbReference type="PANTHER" id="PTHR35175">
    <property type="entry name" value="DUF1289 DOMAIN-CONTAINING PROTEIN"/>
    <property type="match status" value="1"/>
</dbReference>
<gene>
    <name evidence="1" type="ORF">D4A39_11520</name>
</gene>
<dbReference type="PANTHER" id="PTHR35175:SF2">
    <property type="entry name" value="DUF1289 DOMAIN-CONTAINING PROTEIN"/>
    <property type="match status" value="1"/>
</dbReference>
<protein>
    <submittedName>
        <fullName evidence="1">DUF1289 domain-containing protein</fullName>
    </submittedName>
</protein>
<dbReference type="OrthoDB" id="9811423at2"/>